<evidence type="ECO:0000313" key="3">
    <source>
        <dbReference type="EMBL" id="PEQ02684.1"/>
    </source>
</evidence>
<dbReference type="PANTHER" id="PTHR22916">
    <property type="entry name" value="GLYCOSYLTRANSFERASE"/>
    <property type="match status" value="1"/>
</dbReference>
<evidence type="ECO:0000256" key="1">
    <source>
        <dbReference type="ARBA" id="ARBA00006739"/>
    </source>
</evidence>
<protein>
    <submittedName>
        <fullName evidence="3">Glycosyl transferase family 2</fullName>
    </submittedName>
</protein>
<name>A0A2A8HBU4_9BACI</name>
<dbReference type="RefSeq" id="WP_098227002.1">
    <property type="nucleotide sequence ID" value="NZ_NUBY01000107.1"/>
</dbReference>
<dbReference type="Proteomes" id="UP000220841">
    <property type="component" value="Unassembled WGS sequence"/>
</dbReference>
<comment type="caution">
    <text evidence="3">The sequence shown here is derived from an EMBL/GenBank/DDBJ whole genome shotgun (WGS) entry which is preliminary data.</text>
</comment>
<comment type="similarity">
    <text evidence="1">Belongs to the glycosyltransferase 2 family.</text>
</comment>
<dbReference type="Pfam" id="PF00535">
    <property type="entry name" value="Glycos_transf_2"/>
    <property type="match status" value="1"/>
</dbReference>
<organism evidence="3 4">
    <name type="scientific">Bacillus toyonensis</name>
    <dbReference type="NCBI Taxonomy" id="155322"/>
    <lineage>
        <taxon>Bacteria</taxon>
        <taxon>Bacillati</taxon>
        <taxon>Bacillota</taxon>
        <taxon>Bacilli</taxon>
        <taxon>Bacillales</taxon>
        <taxon>Bacillaceae</taxon>
        <taxon>Bacillus</taxon>
        <taxon>Bacillus cereus group</taxon>
    </lineage>
</organism>
<evidence type="ECO:0000313" key="4">
    <source>
        <dbReference type="Proteomes" id="UP000220841"/>
    </source>
</evidence>
<reference evidence="3 4" key="1">
    <citation type="submission" date="2017-09" db="EMBL/GenBank/DDBJ databases">
        <title>Large-scale bioinformatics analysis of Bacillus genomes uncovers conserved roles of natural products in bacterial physiology.</title>
        <authorList>
            <consortium name="Agbiome Team Llc"/>
            <person name="Bleich R.M."/>
            <person name="Grubbs K.J."/>
            <person name="Santa Maria K.C."/>
            <person name="Allen S.E."/>
            <person name="Farag S."/>
            <person name="Shank E.A."/>
            <person name="Bowers A."/>
        </authorList>
    </citation>
    <scope>NUCLEOTIDE SEQUENCE [LARGE SCALE GENOMIC DNA]</scope>
    <source>
        <strain evidence="3 4">AFS021349</strain>
    </source>
</reference>
<dbReference type="GO" id="GO:0016758">
    <property type="term" value="F:hexosyltransferase activity"/>
    <property type="evidence" value="ECO:0007669"/>
    <property type="project" value="UniProtKB-ARBA"/>
</dbReference>
<dbReference type="PANTHER" id="PTHR22916:SF3">
    <property type="entry name" value="UDP-GLCNAC:BETAGAL BETA-1,3-N-ACETYLGLUCOSAMINYLTRANSFERASE-LIKE PROTEIN 1"/>
    <property type="match status" value="1"/>
</dbReference>
<dbReference type="AlphaFoldDB" id="A0A2A8HBU4"/>
<sequence>MLTNQMPLVSVLIPTYNRPTYFQIALESVIKQTYNNIEIIITDDSTNNETYNYIKPYLKKYKNIFYYKNPTVMGGAQNFINAYKKSNGEYINFLMDDDVFAPNKIETMLSYFLEDDTRKITLVTSYRSYIDENGDSIPDTIYNQRRFQQTTVLDGIEAGNSIIAEFNWIGEPTTPLFRKKDLTEPFGVFSNRLYRSGVDIAAWLNLLSKGNLLYIPAPLSKLRLHTKNISKSPQMIINALQDLMHLLFHAKKNCFLHEKNVYLLAIKNIYKLLWLRKHQIKFNEEQNQEINYYILLFQKLLNYHLQKGC</sequence>
<accession>A0A2A8HBU4</accession>
<dbReference type="EMBL" id="NUBY01000107">
    <property type="protein sequence ID" value="PEQ02684.1"/>
    <property type="molecule type" value="Genomic_DNA"/>
</dbReference>
<dbReference type="SUPFAM" id="SSF53448">
    <property type="entry name" value="Nucleotide-diphospho-sugar transferases"/>
    <property type="match status" value="1"/>
</dbReference>
<gene>
    <name evidence="3" type="ORF">CN585_19420</name>
</gene>
<proteinExistence type="inferred from homology"/>
<dbReference type="InterPro" id="IPR001173">
    <property type="entry name" value="Glyco_trans_2-like"/>
</dbReference>
<feature type="domain" description="Glycosyltransferase 2-like" evidence="2">
    <location>
        <begin position="10"/>
        <end position="195"/>
    </location>
</feature>
<keyword evidence="3" id="KW-0808">Transferase</keyword>
<dbReference type="InterPro" id="IPR029044">
    <property type="entry name" value="Nucleotide-diphossugar_trans"/>
</dbReference>
<dbReference type="Gene3D" id="3.90.550.10">
    <property type="entry name" value="Spore Coat Polysaccharide Biosynthesis Protein SpsA, Chain A"/>
    <property type="match status" value="1"/>
</dbReference>
<evidence type="ECO:0000259" key="2">
    <source>
        <dbReference type="Pfam" id="PF00535"/>
    </source>
</evidence>